<keyword evidence="4" id="KW-0479">Metal-binding</keyword>
<keyword evidence="3" id="KW-0808">Transferase</keyword>
<dbReference type="InterPro" id="IPR017907">
    <property type="entry name" value="Znf_RING_CS"/>
</dbReference>
<evidence type="ECO:0000256" key="5">
    <source>
        <dbReference type="ARBA" id="ARBA00022771"/>
    </source>
</evidence>
<evidence type="ECO:0000259" key="11">
    <source>
        <dbReference type="PROSITE" id="PS50089"/>
    </source>
</evidence>
<name>A0A7K7T878_9TYRA</name>
<evidence type="ECO:0000256" key="7">
    <source>
        <dbReference type="ARBA" id="ARBA00023015"/>
    </source>
</evidence>
<dbReference type="InterPro" id="IPR018957">
    <property type="entry name" value="Znf_C3HC4_RING-type"/>
</dbReference>
<sequence length="337" mass="37434">RATETEWNCPICCDSQDDLACVTPCLHQFCLGCVLRWAEMQRVCPLCRELIETVRFSVQPDSYIDCVFTAPEDDSSWGGITLGQLARNNPHQFMVSPSRSTQGILPTAEQGGAGTEPVGGLLPRVWAELFQREEHLLDPVVLWLRQELEAIYGARWWMARISESIILHAVSICGPVANVLVQVLQDFLEEHTEPLIHGIINIIEHQCIGKAQRLLRSRAVTEEDSPVATPSSNLTPHRASASSPANSSTPDYSTTPEAVIRSRRSSAPIPVEQEELGEELEQAAAAGPSAQGSRHSPSTPRWGSDPFHTRRRRSRRRRAASLLDSPQPCKRPPHQQH</sequence>
<evidence type="ECO:0000313" key="12">
    <source>
        <dbReference type="EMBL" id="NXA13067.1"/>
    </source>
</evidence>
<dbReference type="InterPro" id="IPR001841">
    <property type="entry name" value="Znf_RING"/>
</dbReference>
<protein>
    <recommendedName>
        <fullName evidence="2">RING-type E3 ubiquitin transferase</fullName>
        <ecNumber evidence="2">2.3.2.27</ecNumber>
    </recommendedName>
</protein>
<evidence type="ECO:0000256" key="1">
    <source>
        <dbReference type="ARBA" id="ARBA00000900"/>
    </source>
</evidence>
<gene>
    <name evidence="12" type="primary">Topors_0</name>
    <name evidence="12" type="ORF">SAPAEN_R05688</name>
</gene>
<evidence type="ECO:0000256" key="6">
    <source>
        <dbReference type="ARBA" id="ARBA00022833"/>
    </source>
</evidence>
<dbReference type="EMBL" id="VZSY01000900">
    <property type="protein sequence ID" value="NXA13067.1"/>
    <property type="molecule type" value="Genomic_DNA"/>
</dbReference>
<feature type="non-terminal residue" evidence="12">
    <location>
        <position position="1"/>
    </location>
</feature>
<dbReference type="PANTHER" id="PTHR46077">
    <property type="entry name" value="E3 UBIQUITIN-PROTEIN LIGASE TOPORS"/>
    <property type="match status" value="1"/>
</dbReference>
<dbReference type="GO" id="GO:0000209">
    <property type="term" value="P:protein polyubiquitination"/>
    <property type="evidence" value="ECO:0007669"/>
    <property type="project" value="TreeGrafter"/>
</dbReference>
<dbReference type="GO" id="GO:0016874">
    <property type="term" value="F:ligase activity"/>
    <property type="evidence" value="ECO:0007669"/>
    <property type="project" value="UniProtKB-KW"/>
</dbReference>
<dbReference type="Proteomes" id="UP000589485">
    <property type="component" value="Unassembled WGS sequence"/>
</dbReference>
<feature type="compositionally biased region" description="Low complexity" evidence="10">
    <location>
        <begin position="282"/>
        <end position="293"/>
    </location>
</feature>
<reference evidence="12 13" key="1">
    <citation type="submission" date="2019-09" db="EMBL/GenBank/DDBJ databases">
        <title>Bird 10,000 Genomes (B10K) Project - Family phase.</title>
        <authorList>
            <person name="Zhang G."/>
        </authorList>
    </citation>
    <scope>NUCLEOTIDE SEQUENCE [LARGE SCALE GENOMIC DNA]</scope>
    <source>
        <strain evidence="12">B10K-DU-030-41</strain>
        <tissue evidence="12">Muscle</tissue>
    </source>
</reference>
<dbReference type="PANTHER" id="PTHR46077:SF1">
    <property type="entry name" value="TOP1 BINDING ARGININE_SERINE RICH PROTEIN, E3 UBIQUITIN LIGASE"/>
    <property type="match status" value="1"/>
</dbReference>
<feature type="compositionally biased region" description="Basic residues" evidence="10">
    <location>
        <begin position="309"/>
        <end position="319"/>
    </location>
</feature>
<feature type="domain" description="RING-type" evidence="11">
    <location>
        <begin position="9"/>
        <end position="48"/>
    </location>
</feature>
<evidence type="ECO:0000256" key="9">
    <source>
        <dbReference type="PROSITE-ProRule" id="PRU00175"/>
    </source>
</evidence>
<comment type="catalytic activity">
    <reaction evidence="1">
        <text>S-ubiquitinyl-[E2 ubiquitin-conjugating enzyme]-L-cysteine + [acceptor protein]-L-lysine = [E2 ubiquitin-conjugating enzyme]-L-cysteine + N(6)-ubiquitinyl-[acceptor protein]-L-lysine.</text>
        <dbReference type="EC" id="2.3.2.27"/>
    </reaction>
</comment>
<dbReference type="AlphaFoldDB" id="A0A7K7T878"/>
<evidence type="ECO:0000256" key="3">
    <source>
        <dbReference type="ARBA" id="ARBA00022679"/>
    </source>
</evidence>
<accession>A0A7K7T878</accession>
<proteinExistence type="predicted"/>
<keyword evidence="12" id="KW-0436">Ligase</keyword>
<evidence type="ECO:0000313" key="13">
    <source>
        <dbReference type="Proteomes" id="UP000589485"/>
    </source>
</evidence>
<feature type="region of interest" description="Disordered" evidence="10">
    <location>
        <begin position="221"/>
        <end position="337"/>
    </location>
</feature>
<feature type="compositionally biased region" description="Low complexity" evidence="10">
    <location>
        <begin position="239"/>
        <end position="248"/>
    </location>
</feature>
<organism evidence="12 13">
    <name type="scientific">Sapayoa aenigma</name>
    <name type="common">broad-billed sapayoa</name>
    <dbReference type="NCBI Taxonomy" id="239371"/>
    <lineage>
        <taxon>Eukaryota</taxon>
        <taxon>Metazoa</taxon>
        <taxon>Chordata</taxon>
        <taxon>Craniata</taxon>
        <taxon>Vertebrata</taxon>
        <taxon>Euteleostomi</taxon>
        <taxon>Archelosauria</taxon>
        <taxon>Archosauria</taxon>
        <taxon>Dinosauria</taxon>
        <taxon>Saurischia</taxon>
        <taxon>Theropoda</taxon>
        <taxon>Coelurosauria</taxon>
        <taxon>Aves</taxon>
        <taxon>Neognathae</taxon>
        <taxon>Neoaves</taxon>
        <taxon>Telluraves</taxon>
        <taxon>Australaves</taxon>
        <taxon>Passeriformes</taxon>
        <taxon>Tyrannidae</taxon>
        <taxon>Sapayoa</taxon>
    </lineage>
</organism>
<dbReference type="PROSITE" id="PS00518">
    <property type="entry name" value="ZF_RING_1"/>
    <property type="match status" value="1"/>
</dbReference>
<feature type="non-terminal residue" evidence="12">
    <location>
        <position position="337"/>
    </location>
</feature>
<dbReference type="EC" id="2.3.2.27" evidence="2"/>
<feature type="compositionally biased region" description="Acidic residues" evidence="10">
    <location>
        <begin position="272"/>
        <end position="281"/>
    </location>
</feature>
<dbReference type="GO" id="GO:0061630">
    <property type="term" value="F:ubiquitin protein ligase activity"/>
    <property type="evidence" value="ECO:0007669"/>
    <property type="project" value="UniProtKB-EC"/>
</dbReference>
<keyword evidence="5 9" id="KW-0863">Zinc-finger</keyword>
<dbReference type="Pfam" id="PF00097">
    <property type="entry name" value="zf-C3HC4"/>
    <property type="match status" value="1"/>
</dbReference>
<dbReference type="OrthoDB" id="21204at2759"/>
<keyword evidence="8" id="KW-0804">Transcription</keyword>
<evidence type="ECO:0000256" key="2">
    <source>
        <dbReference type="ARBA" id="ARBA00012483"/>
    </source>
</evidence>
<evidence type="ECO:0000256" key="10">
    <source>
        <dbReference type="SAM" id="MobiDB-lite"/>
    </source>
</evidence>
<dbReference type="SUPFAM" id="SSF57850">
    <property type="entry name" value="RING/U-box"/>
    <property type="match status" value="1"/>
</dbReference>
<keyword evidence="13" id="KW-1185">Reference proteome</keyword>
<dbReference type="PROSITE" id="PS50089">
    <property type="entry name" value="ZF_RING_2"/>
    <property type="match status" value="1"/>
</dbReference>
<dbReference type="Gene3D" id="3.30.40.10">
    <property type="entry name" value="Zinc/RING finger domain, C3HC4 (zinc finger)"/>
    <property type="match status" value="1"/>
</dbReference>
<evidence type="ECO:0000256" key="4">
    <source>
        <dbReference type="ARBA" id="ARBA00022723"/>
    </source>
</evidence>
<dbReference type="GO" id="GO:0008270">
    <property type="term" value="F:zinc ion binding"/>
    <property type="evidence" value="ECO:0007669"/>
    <property type="project" value="UniProtKB-KW"/>
</dbReference>
<dbReference type="InterPro" id="IPR013083">
    <property type="entry name" value="Znf_RING/FYVE/PHD"/>
</dbReference>
<dbReference type="SMART" id="SM00184">
    <property type="entry name" value="RING"/>
    <property type="match status" value="1"/>
</dbReference>
<keyword evidence="6" id="KW-0862">Zinc</keyword>
<comment type="caution">
    <text evidence="12">The sequence shown here is derived from an EMBL/GenBank/DDBJ whole genome shotgun (WGS) entry which is preliminary data.</text>
</comment>
<evidence type="ECO:0000256" key="8">
    <source>
        <dbReference type="ARBA" id="ARBA00023163"/>
    </source>
</evidence>
<keyword evidence="7" id="KW-0805">Transcription regulation</keyword>
<dbReference type="GO" id="GO:0006513">
    <property type="term" value="P:protein monoubiquitination"/>
    <property type="evidence" value="ECO:0007669"/>
    <property type="project" value="TreeGrafter"/>
</dbReference>